<dbReference type="Proteomes" id="UP001596227">
    <property type="component" value="Unassembled WGS sequence"/>
</dbReference>
<organism evidence="1 2">
    <name type="scientific">Lactiplantibacillus daoliensis</name>
    <dbReference type="NCBI Taxonomy" id="2559916"/>
    <lineage>
        <taxon>Bacteria</taxon>
        <taxon>Bacillati</taxon>
        <taxon>Bacillota</taxon>
        <taxon>Bacilli</taxon>
        <taxon>Lactobacillales</taxon>
        <taxon>Lactobacillaceae</taxon>
        <taxon>Lactiplantibacillus</taxon>
    </lineage>
</organism>
<evidence type="ECO:0000313" key="2">
    <source>
        <dbReference type="Proteomes" id="UP001596227"/>
    </source>
</evidence>
<reference evidence="2" key="1">
    <citation type="journal article" date="2019" name="Int. J. Syst. Evol. Microbiol.">
        <title>The Global Catalogue of Microorganisms (GCM) 10K type strain sequencing project: providing services to taxonomists for standard genome sequencing and annotation.</title>
        <authorList>
            <consortium name="The Broad Institute Genomics Platform"/>
            <consortium name="The Broad Institute Genome Sequencing Center for Infectious Disease"/>
            <person name="Wu L."/>
            <person name="Ma J."/>
        </authorList>
    </citation>
    <scope>NUCLEOTIDE SEQUENCE [LARGE SCALE GENOMIC DNA]</scope>
    <source>
        <strain evidence="2">CCM 8934</strain>
    </source>
</reference>
<name>A0ABW1UH78_9LACO</name>
<dbReference type="RefSeq" id="WP_171000251.1">
    <property type="nucleotide sequence ID" value="NZ_BJDH01000001.1"/>
</dbReference>
<proteinExistence type="predicted"/>
<evidence type="ECO:0000313" key="1">
    <source>
        <dbReference type="EMBL" id="MFC6294386.1"/>
    </source>
</evidence>
<gene>
    <name evidence="1" type="ORF">ACFQH1_04140</name>
</gene>
<protein>
    <submittedName>
        <fullName evidence="1">Uncharacterized protein</fullName>
    </submittedName>
</protein>
<accession>A0ABW1UH78</accession>
<keyword evidence="2" id="KW-1185">Reference proteome</keyword>
<comment type="caution">
    <text evidence="1">The sequence shown here is derived from an EMBL/GenBank/DDBJ whole genome shotgun (WGS) entry which is preliminary data.</text>
</comment>
<dbReference type="EMBL" id="JBHSSB010000014">
    <property type="protein sequence ID" value="MFC6294386.1"/>
    <property type="molecule type" value="Genomic_DNA"/>
</dbReference>
<sequence>MDTENQQFELIKSLEAYQWLQKDEVLNSAPVFLPAGTVGKVYELSWDFEGTDDK</sequence>